<accession>A0A645BV76</accession>
<gene>
    <name evidence="1" type="primary">dml_5</name>
    <name evidence="1" type="ORF">SDC9_116089</name>
</gene>
<evidence type="ECO:0000313" key="1">
    <source>
        <dbReference type="EMBL" id="MPM69145.1"/>
    </source>
</evidence>
<dbReference type="GO" id="GO:0047529">
    <property type="term" value="F:2,3-dimethylmalate lyase activity"/>
    <property type="evidence" value="ECO:0007669"/>
    <property type="project" value="UniProtKB-EC"/>
</dbReference>
<reference evidence="1" key="1">
    <citation type="submission" date="2019-08" db="EMBL/GenBank/DDBJ databases">
        <authorList>
            <person name="Kucharzyk K."/>
            <person name="Murdoch R.W."/>
            <person name="Higgins S."/>
            <person name="Loffler F."/>
        </authorList>
    </citation>
    <scope>NUCLEOTIDE SEQUENCE</scope>
</reference>
<proteinExistence type="predicted"/>
<organism evidence="1">
    <name type="scientific">bioreactor metagenome</name>
    <dbReference type="NCBI Taxonomy" id="1076179"/>
    <lineage>
        <taxon>unclassified sequences</taxon>
        <taxon>metagenomes</taxon>
        <taxon>ecological metagenomes</taxon>
    </lineage>
</organism>
<dbReference type="EMBL" id="VSSQ01022674">
    <property type="protein sequence ID" value="MPM69145.1"/>
    <property type="molecule type" value="Genomic_DNA"/>
</dbReference>
<protein>
    <submittedName>
        <fullName evidence="1">2,3-dimethylmalate lyase</fullName>
        <ecNumber evidence="1">4.1.3.32</ecNumber>
    </submittedName>
</protein>
<dbReference type="InterPro" id="IPR015813">
    <property type="entry name" value="Pyrv/PenolPyrv_kinase-like_dom"/>
</dbReference>
<dbReference type="AlphaFoldDB" id="A0A645BV76"/>
<name>A0A645BV76_9ZZZZ</name>
<dbReference type="PANTHER" id="PTHR42905:SF5">
    <property type="entry name" value="CARBOXYVINYL-CARBOXYPHOSPHONATE PHOSPHORYLMUTASE, CHLOROPLASTIC"/>
    <property type="match status" value="1"/>
</dbReference>
<dbReference type="EC" id="4.1.3.32" evidence="1"/>
<dbReference type="SUPFAM" id="SSF51621">
    <property type="entry name" value="Phosphoenolpyruvate/pyruvate domain"/>
    <property type="match status" value="1"/>
</dbReference>
<keyword evidence="1" id="KW-0456">Lyase</keyword>
<sequence>MESPETEEEMKKITSIFVVPVLANMVEHGRTPFLPVSKLEEIGYNLAIFPVTSTYVIAKAVQDVMATLKKTGSTESIMDKMVLFEEFNNLIGLPDILEVEKLYSTRK</sequence>
<dbReference type="InterPro" id="IPR040442">
    <property type="entry name" value="Pyrv_kinase-like_dom_sf"/>
</dbReference>
<comment type="caution">
    <text evidence="1">The sequence shown here is derived from an EMBL/GenBank/DDBJ whole genome shotgun (WGS) entry which is preliminary data.</text>
</comment>
<dbReference type="PANTHER" id="PTHR42905">
    <property type="entry name" value="PHOSPHOENOLPYRUVATE CARBOXYLASE"/>
    <property type="match status" value="1"/>
</dbReference>
<dbReference type="Gene3D" id="3.20.20.60">
    <property type="entry name" value="Phosphoenolpyruvate-binding domains"/>
    <property type="match status" value="1"/>
</dbReference>